<comment type="caution">
    <text evidence="2">The sequence shown here is derived from an EMBL/GenBank/DDBJ whole genome shotgun (WGS) entry which is preliminary data.</text>
</comment>
<dbReference type="Gene3D" id="3.40.190.150">
    <property type="entry name" value="Bordetella uptake gene, domain 1"/>
    <property type="match status" value="1"/>
</dbReference>
<reference evidence="3" key="1">
    <citation type="submission" date="2018-08" db="EMBL/GenBank/DDBJ databases">
        <authorList>
            <person name="Kim S.-J."/>
            <person name="Jung G.-Y."/>
        </authorList>
    </citation>
    <scope>NUCLEOTIDE SEQUENCE [LARGE SCALE GENOMIC DNA]</scope>
    <source>
        <strain evidence="3">GY_H</strain>
    </source>
</reference>
<dbReference type="EMBL" id="QRGO01000001">
    <property type="protein sequence ID" value="RDV03413.1"/>
    <property type="molecule type" value="Genomic_DNA"/>
</dbReference>
<dbReference type="Pfam" id="PF03401">
    <property type="entry name" value="TctC"/>
    <property type="match status" value="1"/>
</dbReference>
<name>A0A371B7I5_9BRAD</name>
<evidence type="ECO:0000313" key="2">
    <source>
        <dbReference type="EMBL" id="RDV03413.1"/>
    </source>
</evidence>
<dbReference type="OrthoDB" id="8443386at2"/>
<dbReference type="SUPFAM" id="SSF53850">
    <property type="entry name" value="Periplasmic binding protein-like II"/>
    <property type="match status" value="1"/>
</dbReference>
<dbReference type="InterPro" id="IPR005064">
    <property type="entry name" value="BUG"/>
</dbReference>
<dbReference type="RefSeq" id="WP_115515437.1">
    <property type="nucleotide sequence ID" value="NZ_QRGO01000001.1"/>
</dbReference>
<proteinExistence type="inferred from homology"/>
<comment type="similarity">
    <text evidence="1">Belongs to the UPF0065 (bug) family.</text>
</comment>
<organism evidence="2 3">
    <name type="scientific">Undibacter mobilis</name>
    <dbReference type="NCBI Taxonomy" id="2292256"/>
    <lineage>
        <taxon>Bacteria</taxon>
        <taxon>Pseudomonadati</taxon>
        <taxon>Pseudomonadota</taxon>
        <taxon>Alphaproteobacteria</taxon>
        <taxon>Hyphomicrobiales</taxon>
        <taxon>Nitrobacteraceae</taxon>
        <taxon>Undibacter</taxon>
    </lineage>
</organism>
<dbReference type="PANTHER" id="PTHR42928:SF5">
    <property type="entry name" value="BLR1237 PROTEIN"/>
    <property type="match status" value="1"/>
</dbReference>
<protein>
    <submittedName>
        <fullName evidence="2">Tripartite tricarboxylate transporter substrate binding protein</fullName>
    </submittedName>
</protein>
<dbReference type="PANTHER" id="PTHR42928">
    <property type="entry name" value="TRICARBOXYLATE-BINDING PROTEIN"/>
    <property type="match status" value="1"/>
</dbReference>
<gene>
    <name evidence="2" type="ORF">DXH78_01675</name>
</gene>
<evidence type="ECO:0000313" key="3">
    <source>
        <dbReference type="Proteomes" id="UP000263993"/>
    </source>
</evidence>
<dbReference type="PIRSF" id="PIRSF017082">
    <property type="entry name" value="YflP"/>
    <property type="match status" value="1"/>
</dbReference>
<dbReference type="AlphaFoldDB" id="A0A371B7I5"/>
<keyword evidence="3" id="KW-1185">Reference proteome</keyword>
<dbReference type="InterPro" id="IPR042100">
    <property type="entry name" value="Bug_dom1"/>
</dbReference>
<accession>A0A371B7I5</accession>
<dbReference type="Gene3D" id="3.40.190.10">
    <property type="entry name" value="Periplasmic binding protein-like II"/>
    <property type="match status" value="1"/>
</dbReference>
<dbReference type="Proteomes" id="UP000263993">
    <property type="component" value="Unassembled WGS sequence"/>
</dbReference>
<evidence type="ECO:0000256" key="1">
    <source>
        <dbReference type="ARBA" id="ARBA00006987"/>
    </source>
</evidence>
<sequence>MFFQWSGVTMRKYIFLGLIVALFGEMGNVQLHAQTADFPTRVIKLVVPYSAGGGTDIVARRFARELEKIGGHPVIVENRAGAGGLIGTQNVINADADGYTLLIGDNSTNSFVPALAKVPRYNPVSDLTPISLLIEVPNVLVAHPSLQVNSLSDLVALAKSRPGELNSGTAGVGSFSHVATELLNVIAGTKIICVAYKGGAEALPAVLKGEVQVEIMPIRNAMPYIEVGQLKAVAVTSQARSALLPNVATVGETFPKYTADNWYGIYAPAKLPQNVLTKLSDMTDTAKNTQAMHDTAKDYGATIKKTTPAEFKATASEDYIKWAALIDEIKIPKN</sequence>